<dbReference type="InterPro" id="IPR027417">
    <property type="entry name" value="P-loop_NTPase"/>
</dbReference>
<keyword evidence="7" id="KW-0460">Magnesium</keyword>
<evidence type="ECO:0000256" key="6">
    <source>
        <dbReference type="ARBA" id="ARBA00023141"/>
    </source>
</evidence>
<dbReference type="CDD" id="cd00464">
    <property type="entry name" value="SK"/>
    <property type="match status" value="1"/>
</dbReference>
<keyword evidence="3 7" id="KW-0547">Nucleotide-binding</keyword>
<keyword evidence="7" id="KW-0963">Cytoplasm</keyword>
<keyword evidence="2 7" id="KW-0808">Transferase</keyword>
<feature type="binding site" evidence="7">
    <location>
        <position position="10"/>
    </location>
    <ligand>
        <name>Mg(2+)</name>
        <dbReference type="ChEBI" id="CHEBI:18420"/>
    </ligand>
</feature>
<dbReference type="GO" id="GO:0009423">
    <property type="term" value="P:chorismate biosynthetic process"/>
    <property type="evidence" value="ECO:0007669"/>
    <property type="project" value="UniProtKB-UniRule"/>
</dbReference>
<keyword evidence="9" id="KW-1185">Reference proteome</keyword>
<dbReference type="PRINTS" id="PR01100">
    <property type="entry name" value="SHIKIMTKNASE"/>
</dbReference>
<dbReference type="GO" id="GO:0008652">
    <property type="term" value="P:amino acid biosynthetic process"/>
    <property type="evidence" value="ECO:0007669"/>
    <property type="project" value="UniProtKB-KW"/>
</dbReference>
<evidence type="ECO:0000256" key="7">
    <source>
        <dbReference type="HAMAP-Rule" id="MF_00109"/>
    </source>
</evidence>
<feature type="binding site" evidence="7">
    <location>
        <position position="137"/>
    </location>
    <ligand>
        <name>substrate</name>
    </ligand>
</feature>
<dbReference type="GO" id="GO:0005524">
    <property type="term" value="F:ATP binding"/>
    <property type="evidence" value="ECO:0007669"/>
    <property type="project" value="UniProtKB-UniRule"/>
</dbReference>
<evidence type="ECO:0000256" key="5">
    <source>
        <dbReference type="ARBA" id="ARBA00022840"/>
    </source>
</evidence>
<comment type="similarity">
    <text evidence="7">Belongs to the shikimate kinase family.</text>
</comment>
<comment type="cofactor">
    <cofactor evidence="7">
        <name>Mg(2+)</name>
        <dbReference type="ChEBI" id="CHEBI:18420"/>
    </cofactor>
    <text evidence="7">Binds 1 Mg(2+) ion per subunit.</text>
</comment>
<comment type="subcellular location">
    <subcellularLocation>
        <location evidence="7">Cytoplasm</location>
    </subcellularLocation>
</comment>
<evidence type="ECO:0000256" key="2">
    <source>
        <dbReference type="ARBA" id="ARBA00022679"/>
    </source>
</evidence>
<evidence type="ECO:0000313" key="8">
    <source>
        <dbReference type="EMBL" id="VXB97450.1"/>
    </source>
</evidence>
<feature type="binding site" evidence="7">
    <location>
        <begin position="6"/>
        <end position="11"/>
    </location>
    <ligand>
        <name>ATP</name>
        <dbReference type="ChEBI" id="CHEBI:30616"/>
    </ligand>
</feature>
<name>A0A653UUH6_9FLAO</name>
<accession>A0A653UUH6</accession>
<dbReference type="Pfam" id="PF01202">
    <property type="entry name" value="SKI"/>
    <property type="match status" value="1"/>
</dbReference>
<keyword evidence="4 7" id="KW-0418">Kinase</keyword>
<comment type="caution">
    <text evidence="7">Lacks conserved residue(s) required for the propagation of feature annotation.</text>
</comment>
<evidence type="ECO:0000256" key="1">
    <source>
        <dbReference type="ARBA" id="ARBA00022605"/>
    </source>
</evidence>
<sequence>MVGYMGSGKTTVGRIVANHLNVNFLDLDDYIEEGENMSIASIFETKGEIYFRKKEIEYLEKVFSIDDSFVLSLGGGTPCFGKNMELINEKTANSFYLNVGINELTDRLKKEKNHRPMISHLEDDKLTEFIGMHLFERSFFYNQAHHKIKSNNNTPTEIAEIIVNKLV</sequence>
<dbReference type="PANTHER" id="PTHR21087">
    <property type="entry name" value="SHIKIMATE KINASE"/>
    <property type="match status" value="1"/>
</dbReference>
<dbReference type="Gene3D" id="3.40.50.300">
    <property type="entry name" value="P-loop containing nucleotide triphosphate hydrolases"/>
    <property type="match status" value="1"/>
</dbReference>
<evidence type="ECO:0000256" key="3">
    <source>
        <dbReference type="ARBA" id="ARBA00022741"/>
    </source>
</evidence>
<protein>
    <recommendedName>
        <fullName evidence="7">Shikimate kinase</fullName>
        <shortName evidence="7">SK</shortName>
        <ecNumber evidence="7">2.7.1.71</ecNumber>
    </recommendedName>
</protein>
<reference evidence="8 9" key="1">
    <citation type="submission" date="2019-10" db="EMBL/GenBank/DDBJ databases">
        <authorList>
            <person name="Karimi E."/>
        </authorList>
    </citation>
    <scope>NUCLEOTIDE SEQUENCE [LARGE SCALE GENOMIC DNA]</scope>
    <source>
        <strain evidence="8">Maribacter sp. 151</strain>
    </source>
</reference>
<dbReference type="GO" id="GO:0009073">
    <property type="term" value="P:aromatic amino acid family biosynthetic process"/>
    <property type="evidence" value="ECO:0007669"/>
    <property type="project" value="UniProtKB-KW"/>
</dbReference>
<keyword evidence="7" id="KW-0479">Metal-binding</keyword>
<dbReference type="InterPro" id="IPR000623">
    <property type="entry name" value="Shikimate_kinase/TSH1"/>
</dbReference>
<feature type="binding site" evidence="7">
    <location>
        <position position="115"/>
    </location>
    <ligand>
        <name>ATP</name>
        <dbReference type="ChEBI" id="CHEBI:30616"/>
    </ligand>
</feature>
<evidence type="ECO:0000256" key="4">
    <source>
        <dbReference type="ARBA" id="ARBA00022777"/>
    </source>
</evidence>
<dbReference type="InterPro" id="IPR031322">
    <property type="entry name" value="Shikimate/glucono_kinase"/>
</dbReference>
<dbReference type="Proteomes" id="UP000430202">
    <property type="component" value="Unassembled WGS sequence"/>
</dbReference>
<keyword evidence="1 7" id="KW-0028">Amino-acid biosynthesis</keyword>
<dbReference type="EC" id="2.7.1.71" evidence="7"/>
<keyword evidence="6 7" id="KW-0057">Aromatic amino acid biosynthesis</keyword>
<dbReference type="PANTHER" id="PTHR21087:SF16">
    <property type="entry name" value="SHIKIMATE KINASE 1, CHLOROPLASTIC"/>
    <property type="match status" value="1"/>
</dbReference>
<dbReference type="UniPathway" id="UPA00053">
    <property type="reaction ID" value="UER00088"/>
</dbReference>
<comment type="subunit">
    <text evidence="7">Monomer.</text>
</comment>
<feature type="binding site" evidence="7">
    <location>
        <position position="75"/>
    </location>
    <ligand>
        <name>substrate</name>
    </ligand>
</feature>
<dbReference type="HAMAP" id="MF_00109">
    <property type="entry name" value="Shikimate_kinase"/>
    <property type="match status" value="1"/>
</dbReference>
<comment type="pathway">
    <text evidence="7">Metabolic intermediate biosynthesis; chorismate biosynthesis; chorismate from D-erythrose 4-phosphate and phosphoenolpyruvate: step 5/7.</text>
</comment>
<comment type="function">
    <text evidence="7">Catalyzes the specific phosphorylation of the 3-hydroxyl group of shikimic acid using ATP as a cosubstrate.</text>
</comment>
<gene>
    <name evidence="7 8" type="primary">aroK</name>
    <name evidence="8" type="ORF">MARI151_50264</name>
</gene>
<dbReference type="GO" id="GO:0004765">
    <property type="term" value="F:shikimate kinase activity"/>
    <property type="evidence" value="ECO:0007669"/>
    <property type="project" value="UniProtKB-UniRule"/>
</dbReference>
<dbReference type="EMBL" id="CABWLR010000005">
    <property type="protein sequence ID" value="VXB97450.1"/>
    <property type="molecule type" value="Genomic_DNA"/>
</dbReference>
<feature type="binding site" evidence="7">
    <location>
        <position position="28"/>
    </location>
    <ligand>
        <name>substrate</name>
    </ligand>
</feature>
<proteinExistence type="inferred from homology"/>
<dbReference type="GO" id="GO:0000287">
    <property type="term" value="F:magnesium ion binding"/>
    <property type="evidence" value="ECO:0007669"/>
    <property type="project" value="UniProtKB-UniRule"/>
</dbReference>
<comment type="catalytic activity">
    <reaction evidence="7">
        <text>shikimate + ATP = 3-phosphoshikimate + ADP + H(+)</text>
        <dbReference type="Rhea" id="RHEA:13121"/>
        <dbReference type="ChEBI" id="CHEBI:15378"/>
        <dbReference type="ChEBI" id="CHEBI:30616"/>
        <dbReference type="ChEBI" id="CHEBI:36208"/>
        <dbReference type="ChEBI" id="CHEBI:145989"/>
        <dbReference type="ChEBI" id="CHEBI:456216"/>
        <dbReference type="EC" id="2.7.1.71"/>
    </reaction>
</comment>
<feature type="binding site" evidence="7">
    <location>
        <position position="52"/>
    </location>
    <ligand>
        <name>substrate</name>
    </ligand>
</feature>
<evidence type="ECO:0000313" key="9">
    <source>
        <dbReference type="Proteomes" id="UP000430202"/>
    </source>
</evidence>
<dbReference type="AlphaFoldDB" id="A0A653UUH6"/>
<organism evidence="8 9">
    <name type="scientific">Maribacter litoralis</name>
    <dbReference type="NCBI Taxonomy" id="2059726"/>
    <lineage>
        <taxon>Bacteria</taxon>
        <taxon>Pseudomonadati</taxon>
        <taxon>Bacteroidota</taxon>
        <taxon>Flavobacteriia</taxon>
        <taxon>Flavobacteriales</taxon>
        <taxon>Flavobacteriaceae</taxon>
        <taxon>Maribacter</taxon>
    </lineage>
</organism>
<dbReference type="GO" id="GO:0005829">
    <property type="term" value="C:cytosol"/>
    <property type="evidence" value="ECO:0007669"/>
    <property type="project" value="TreeGrafter"/>
</dbReference>
<keyword evidence="5 7" id="KW-0067">ATP-binding</keyword>
<dbReference type="SUPFAM" id="SSF52540">
    <property type="entry name" value="P-loop containing nucleoside triphosphate hydrolases"/>
    <property type="match status" value="1"/>
</dbReference>